<evidence type="ECO:0000256" key="1">
    <source>
        <dbReference type="ARBA" id="ARBA00010975"/>
    </source>
</evidence>
<dbReference type="EMBL" id="JANQDX010000006">
    <property type="protein sequence ID" value="KAL0923447.1"/>
    <property type="molecule type" value="Genomic_DNA"/>
</dbReference>
<gene>
    <name evidence="3" type="ORF">M5K25_007504</name>
</gene>
<sequence>MHKLKDMGSEAKYKLRESTIATQEKKEKATARNRQEKKIAEERAKAKKAQAKAELHQEKADHGATSAAHHAGLHQVPLTGHHHHHHHHHPHAGTAAPTTHAYTGGAYPYAGNY</sequence>
<evidence type="ECO:0000313" key="3">
    <source>
        <dbReference type="EMBL" id="KAL0923447.1"/>
    </source>
</evidence>
<feature type="region of interest" description="Disordered" evidence="2">
    <location>
        <begin position="1"/>
        <end position="104"/>
    </location>
</feature>
<comment type="similarity">
    <text evidence="1">Belongs to the LEA type 1 family.</text>
</comment>
<dbReference type="PANTHER" id="PTHR33493">
    <property type="entry name" value="LATE EMBRYOGENESIS ABUNDANT PROTEIN 6-RELATED"/>
    <property type="match status" value="1"/>
</dbReference>
<feature type="compositionally biased region" description="Basic and acidic residues" evidence="2">
    <location>
        <begin position="1"/>
        <end position="44"/>
    </location>
</feature>
<dbReference type="PANTHER" id="PTHR33493:SF6">
    <property type="entry name" value="LATE EMBRYOGENESIS ABUNDANT PROTEIN 6"/>
    <property type="match status" value="1"/>
</dbReference>
<keyword evidence="4" id="KW-1185">Reference proteome</keyword>
<dbReference type="InterPro" id="IPR005513">
    <property type="entry name" value="LEA_1"/>
</dbReference>
<feature type="compositionally biased region" description="Basic residues" evidence="2">
    <location>
        <begin position="80"/>
        <end position="91"/>
    </location>
</feature>
<proteinExistence type="inferred from homology"/>
<reference evidence="3 4" key="1">
    <citation type="journal article" date="2024" name="Plant Biotechnol. J.">
        <title>Dendrobium thyrsiflorum genome and its molecular insights into genes involved in important horticultural traits.</title>
        <authorList>
            <person name="Chen B."/>
            <person name="Wang J.Y."/>
            <person name="Zheng P.J."/>
            <person name="Li K.L."/>
            <person name="Liang Y.M."/>
            <person name="Chen X.F."/>
            <person name="Zhang C."/>
            <person name="Zhao X."/>
            <person name="He X."/>
            <person name="Zhang G.Q."/>
            <person name="Liu Z.J."/>
            <person name="Xu Q."/>
        </authorList>
    </citation>
    <scope>NUCLEOTIDE SEQUENCE [LARGE SCALE GENOMIC DNA]</scope>
    <source>
        <strain evidence="3">GZMU011</strain>
    </source>
</reference>
<evidence type="ECO:0000313" key="4">
    <source>
        <dbReference type="Proteomes" id="UP001552299"/>
    </source>
</evidence>
<protein>
    <submittedName>
        <fullName evidence="3">Uncharacterized protein</fullName>
    </submittedName>
</protein>
<name>A0ABD0VE68_DENTH</name>
<feature type="compositionally biased region" description="Basic and acidic residues" evidence="2">
    <location>
        <begin position="51"/>
        <end position="62"/>
    </location>
</feature>
<feature type="compositionally biased region" description="Low complexity" evidence="2">
    <location>
        <begin position="92"/>
        <end position="104"/>
    </location>
</feature>
<evidence type="ECO:0000256" key="2">
    <source>
        <dbReference type="SAM" id="MobiDB-lite"/>
    </source>
</evidence>
<dbReference type="Proteomes" id="UP001552299">
    <property type="component" value="Unassembled WGS sequence"/>
</dbReference>
<dbReference type="Pfam" id="PF03760">
    <property type="entry name" value="LEA_1"/>
    <property type="match status" value="1"/>
</dbReference>
<accession>A0ABD0VE68</accession>
<dbReference type="AlphaFoldDB" id="A0ABD0VE68"/>
<comment type="caution">
    <text evidence="3">The sequence shown here is derived from an EMBL/GenBank/DDBJ whole genome shotgun (WGS) entry which is preliminary data.</text>
</comment>
<organism evidence="3 4">
    <name type="scientific">Dendrobium thyrsiflorum</name>
    <name type="common">Pinecone-like raceme dendrobium</name>
    <name type="synonym">Orchid</name>
    <dbReference type="NCBI Taxonomy" id="117978"/>
    <lineage>
        <taxon>Eukaryota</taxon>
        <taxon>Viridiplantae</taxon>
        <taxon>Streptophyta</taxon>
        <taxon>Embryophyta</taxon>
        <taxon>Tracheophyta</taxon>
        <taxon>Spermatophyta</taxon>
        <taxon>Magnoliopsida</taxon>
        <taxon>Liliopsida</taxon>
        <taxon>Asparagales</taxon>
        <taxon>Orchidaceae</taxon>
        <taxon>Epidendroideae</taxon>
        <taxon>Malaxideae</taxon>
        <taxon>Dendrobiinae</taxon>
        <taxon>Dendrobium</taxon>
    </lineage>
</organism>